<evidence type="ECO:0000313" key="3">
    <source>
        <dbReference type="Proteomes" id="UP001515480"/>
    </source>
</evidence>
<comment type="caution">
    <text evidence="2">The sequence shown here is derived from an EMBL/GenBank/DDBJ whole genome shotgun (WGS) entry which is preliminary data.</text>
</comment>
<name>A0AB34J9B9_PRYPA</name>
<dbReference type="InterPro" id="IPR050868">
    <property type="entry name" value="ELMO_domain-containing"/>
</dbReference>
<keyword evidence="3" id="KW-1185">Reference proteome</keyword>
<dbReference type="Pfam" id="PF04727">
    <property type="entry name" value="ELMO_CED12"/>
    <property type="match status" value="1"/>
</dbReference>
<proteinExistence type="predicted"/>
<dbReference type="PROSITE" id="PS51335">
    <property type="entry name" value="ELMO"/>
    <property type="match status" value="1"/>
</dbReference>
<protein>
    <recommendedName>
        <fullName evidence="1">ELMO domain-containing protein</fullName>
    </recommendedName>
</protein>
<dbReference type="PANTHER" id="PTHR12771:SF51">
    <property type="entry name" value="LD01482P"/>
    <property type="match status" value="1"/>
</dbReference>
<reference evidence="2 3" key="1">
    <citation type="journal article" date="2024" name="Science">
        <title>Giant polyketide synthase enzymes in the biosynthesis of giant marine polyether toxins.</title>
        <authorList>
            <person name="Fallon T.R."/>
            <person name="Shende V.V."/>
            <person name="Wierzbicki I.H."/>
            <person name="Pendleton A.L."/>
            <person name="Watervoot N.F."/>
            <person name="Auber R.P."/>
            <person name="Gonzalez D.J."/>
            <person name="Wisecaver J.H."/>
            <person name="Moore B.S."/>
        </authorList>
    </citation>
    <scope>NUCLEOTIDE SEQUENCE [LARGE SCALE GENOMIC DNA]</scope>
    <source>
        <strain evidence="2 3">12B1</strain>
    </source>
</reference>
<dbReference type="Proteomes" id="UP001515480">
    <property type="component" value="Unassembled WGS sequence"/>
</dbReference>
<evidence type="ECO:0000259" key="1">
    <source>
        <dbReference type="PROSITE" id="PS51335"/>
    </source>
</evidence>
<dbReference type="InterPro" id="IPR006816">
    <property type="entry name" value="ELMO_dom"/>
</dbReference>
<feature type="domain" description="ELMO" evidence="1">
    <location>
        <begin position="103"/>
        <end position="258"/>
    </location>
</feature>
<gene>
    <name evidence="2" type="ORF">AB1Y20_002552</name>
</gene>
<sequence>MEAALRLGAAAAPLLAAIALAYYHSLPRVRLVRLCDRPWSPSVALLAKRLLERSRLEPRECESRITTRAAENLRRCLAFMADLHALRAELERQRKAVDPSDAAHAALLQRLWLALLPEESFRARGEAWLRLGFQGADPCTDFRGMGGLALRELVHFAEVFREEALLRCEAWSRDGGAVQALPYALTAINASAWLWALFVDGKLDRCLCVRGASLQTYRNLFCEMLCGFLRLWESEAPAGIECFQRMSNAYIADVRRRLDGSADHITTLYK</sequence>
<dbReference type="AlphaFoldDB" id="A0AB34J9B9"/>
<accession>A0AB34J9B9</accession>
<organism evidence="2 3">
    <name type="scientific">Prymnesium parvum</name>
    <name type="common">Toxic golden alga</name>
    <dbReference type="NCBI Taxonomy" id="97485"/>
    <lineage>
        <taxon>Eukaryota</taxon>
        <taxon>Haptista</taxon>
        <taxon>Haptophyta</taxon>
        <taxon>Prymnesiophyceae</taxon>
        <taxon>Prymnesiales</taxon>
        <taxon>Prymnesiaceae</taxon>
        <taxon>Prymnesium</taxon>
    </lineage>
</organism>
<dbReference type="EMBL" id="JBGBPQ010000011">
    <property type="protein sequence ID" value="KAL1515938.1"/>
    <property type="molecule type" value="Genomic_DNA"/>
</dbReference>
<evidence type="ECO:0000313" key="2">
    <source>
        <dbReference type="EMBL" id="KAL1515938.1"/>
    </source>
</evidence>
<dbReference type="PANTHER" id="PTHR12771">
    <property type="entry name" value="ENGULFMENT AND CELL MOTILITY"/>
    <property type="match status" value="1"/>
</dbReference>